<keyword evidence="5" id="KW-1133">Transmembrane helix</keyword>
<dbReference type="PANTHER" id="PTHR19331:SF487">
    <property type="entry name" value="SOLUBLE SCAVENGER RECEPTOR CYSTEINE-RICH DOMAIN-CONTAINING PROTEIN SSC5D"/>
    <property type="match status" value="1"/>
</dbReference>
<dbReference type="InterPro" id="IPR001190">
    <property type="entry name" value="SRCR"/>
</dbReference>
<keyword evidence="3 10" id="KW-0732">Signal</keyword>
<feature type="chain" id="PRO_5013299058" description="SRCR domain-containing protein" evidence="10">
    <location>
        <begin position="28"/>
        <end position="1704"/>
    </location>
</feature>
<dbReference type="SUPFAM" id="SSF56487">
    <property type="entry name" value="SRCR-like"/>
    <property type="match status" value="13"/>
</dbReference>
<dbReference type="SMART" id="SM00202">
    <property type="entry name" value="SR"/>
    <property type="match status" value="13"/>
</dbReference>
<feature type="domain" description="SRCR" evidence="11">
    <location>
        <begin position="1572"/>
        <end position="1673"/>
    </location>
</feature>
<evidence type="ECO:0000256" key="1">
    <source>
        <dbReference type="ARBA" id="ARBA00004167"/>
    </source>
</evidence>
<dbReference type="Pfam" id="PF00530">
    <property type="entry name" value="SRCR"/>
    <property type="match status" value="13"/>
</dbReference>
<evidence type="ECO:0000256" key="7">
    <source>
        <dbReference type="ARBA" id="ARBA00023157"/>
    </source>
</evidence>
<proteinExistence type="predicted"/>
<evidence type="ECO:0000256" key="10">
    <source>
        <dbReference type="SAM" id="SignalP"/>
    </source>
</evidence>
<evidence type="ECO:0000313" key="12">
    <source>
        <dbReference type="EnsemblMetazoa" id="Aqu2.1.18748_001"/>
    </source>
</evidence>
<evidence type="ECO:0000256" key="9">
    <source>
        <dbReference type="PROSITE-ProRule" id="PRU00196"/>
    </source>
</evidence>
<feature type="domain" description="SRCR" evidence="11">
    <location>
        <begin position="656"/>
        <end position="756"/>
    </location>
</feature>
<feature type="domain" description="SRCR" evidence="11">
    <location>
        <begin position="533"/>
        <end position="642"/>
    </location>
</feature>
<evidence type="ECO:0000256" key="8">
    <source>
        <dbReference type="ARBA" id="ARBA00023180"/>
    </source>
</evidence>
<accession>A0A1X7TUN5</accession>
<sequence>MGMPQPAATISLLFLICCSQMFSKVHGLSNGAIILSRYNYASTSYYYGIVRVYYNGWGNICNDYYFDSAEANVICHQLGYTGASSYSRAGLTSYGTDYYFMKWDDVNCGSNSYLSIAQCSYSTYIDSGCVNSNSYDATVYCYTTRIWNSSPFPGMVRLQDGVYSNEGRVEVYCNGQWGTICSDGFDSTDANTICKQLGYDSFAIFNGSNSTYANSSQSIWITGMYSASSDVCLTQSNSCPSSGVMNCSNSSIVSIECSESSTFTRYTADVQSCNLDGTVKGTIILSRNNVASTSFYYGVVRVYYNGWGNICDDSSYSYTEANVICHQLGYTGVSSYSRAGLTSYGTDYLPMKWDDVICVSSSYLSIAQCSYTTYIDSGCVNSNSYDATVYCYATRIWNSNPFPGMVRLQDGDYSNEGRVEVYCNGQWGTICSDGFDSNNANTICKQLGYDMSFGFNDISLYENSSNLTVWSRSVPNLPTDVCFSVTDTCPVSLMLNCSDAVAITCGEESTWTRQTVTTSTCIQYHSEAAAGTIILSRNNVSSTSYYYGVVRVYYYGWGNICDDVYYNSAEANVICHQLGYTGASSYSRAGLSSYGTDYLSMKWDDVNCASSSYLSIAQCTYSTYIDSGCVNSNSYDATVYCYATRIWNSNPYAGMVRLQGGDYSSEGRVEVYCNGQWGTICSDGFDSTDANTLCKQLGYDSSSFFHLSYDSNDSLPFWSSNMYSTGYDLCFKEHNNCPNTSVTNCSYSNSISIQCTDTSSYNNLDIELDTCANVPDLLHATNGTIILSRDSSSFSVVTNTKVTCSQVLDGVPDAVNGVIVLSRNNISSTTYYYGTIRVYYNGWGNICDDYFYGYTEANVICHQLGYTGASSYSRAASVSYGTDYLSMKWDDVNCASSSYLSIAQCSYSTIIESGCVNSNSYDATVYCYTTRIWNSSPFPGMVRLQDGIYSNEGRVEVYCNGQWGTICSDGFDSTDANTLCKQLGYDGYNSFDHTSRINNTIQPIWSTNMYSTASHRCFGSGNSCPSASVTNCSQLNDVILTCRDISSSSRQTVIQSSCSGLTSDSVSNGAIILSRNNLQSPYYYYGTIRVYYNGWGNICDDYFYGYAEANVICHQLGYTGASSYSRAGLTSYGTDYFSMKWDDVNCVSSSYLSIAQCTYSTVIDSGCVNSNSYDATVYCYTTRIWNSNPYDGMVRLQNGDYSNEGLVEVYCNGQWGTICSTGFSTSDANTICRQLGYDSGLRRYDSLYGNTSQPIWSTNMYSTSYATCFGSSNSCPSSSITSCSHFSDVSVTCRETYSYTRYSTTSSTCSGLLSNSNSISNGAIILSRYNISSNLYYYGTIRVYYNGWGNICDDYYYNSAEANVICHQLGYTGYSSYSRAGSVSYGTDYLSMKWDDVNCASSSYLSIAQCTYSTIIDSGCVNSNSYDATVYCYTTRIWNSNPYDDTTRIWNSNPYDGMVRLQDGDYSNEGRVEVYCNGQWGTICSDGFDSNNANTICKQLGYDTSLNKRMLGTDTNQMIIDDVNCANSNYLTLLQCSFSTYIDSGCTNSNSYDATVYCYTTRIWSSPYTGMLRLQGGAYSNQGRVEVYCNGQWGTICDDGFSSTDARTVCRQLGYSSYYRYDHLSLPGSSSKPIWSTYFSSTTSSTCFNSRNSCPSSSITSCTHSEDITVACSYSSSSTSVSTVGYCNSNITTTRSNQGTSGIF</sequence>
<dbReference type="Gene3D" id="3.10.250.10">
    <property type="entry name" value="SRCR-like domain"/>
    <property type="match status" value="13"/>
</dbReference>
<keyword evidence="2" id="KW-0812">Transmembrane</keyword>
<feature type="domain" description="SRCR" evidence="11">
    <location>
        <begin position="156"/>
        <end position="258"/>
    </location>
</feature>
<dbReference type="InParanoid" id="A0A1X7TUN5"/>
<feature type="disulfide bond" evidence="9">
    <location>
        <begin position="444"/>
        <end position="505"/>
    </location>
</feature>
<feature type="disulfide bond" evidence="9">
    <location>
        <begin position="1497"/>
        <end position="1558"/>
    </location>
</feature>
<keyword evidence="8" id="KW-0325">Glycoprotein</keyword>
<keyword evidence="4" id="KW-0677">Repeat</keyword>
<name>A0A1X7TUN5_AMPQE</name>
<feature type="domain" description="SRCR" evidence="11">
    <location>
        <begin position="406"/>
        <end position="506"/>
    </location>
</feature>
<dbReference type="PRINTS" id="PR00258">
    <property type="entry name" value="SPERACTRCPTR"/>
</dbReference>
<dbReference type="PANTHER" id="PTHR19331">
    <property type="entry name" value="SCAVENGER RECEPTOR DOMAIN-CONTAINING"/>
    <property type="match status" value="1"/>
</dbReference>
<dbReference type="GO" id="GO:0016020">
    <property type="term" value="C:membrane"/>
    <property type="evidence" value="ECO:0007669"/>
    <property type="project" value="UniProtKB-SubCell"/>
</dbReference>
<protein>
    <recommendedName>
        <fullName evidence="11">SRCR domain-containing protein</fullName>
    </recommendedName>
</protein>
<dbReference type="PROSITE" id="PS50287">
    <property type="entry name" value="SRCR_2"/>
    <property type="match status" value="13"/>
</dbReference>
<evidence type="ECO:0000259" key="11">
    <source>
        <dbReference type="PROSITE" id="PS50287"/>
    </source>
</evidence>
<reference evidence="12" key="1">
    <citation type="submission" date="2017-05" db="UniProtKB">
        <authorList>
            <consortium name="EnsemblMetazoa"/>
        </authorList>
    </citation>
    <scope>IDENTIFICATION</scope>
</reference>
<evidence type="ECO:0000256" key="5">
    <source>
        <dbReference type="ARBA" id="ARBA00022989"/>
    </source>
</evidence>
<evidence type="ECO:0000256" key="3">
    <source>
        <dbReference type="ARBA" id="ARBA00022729"/>
    </source>
</evidence>
<feature type="domain" description="SRCR" evidence="11">
    <location>
        <begin position="1194"/>
        <end position="1294"/>
    </location>
</feature>
<feature type="domain" description="SRCR" evidence="11">
    <location>
        <begin position="1327"/>
        <end position="1433"/>
    </location>
</feature>
<feature type="domain" description="SRCR" evidence="11">
    <location>
        <begin position="942"/>
        <end position="1043"/>
    </location>
</feature>
<feature type="disulfide bond" evidence="9">
    <location>
        <begin position="681"/>
        <end position="745"/>
    </location>
</feature>
<feature type="disulfide bond" evidence="9">
    <location>
        <begin position="694"/>
        <end position="755"/>
    </location>
</feature>
<feature type="disulfide bond" evidence="9">
    <location>
        <begin position="1232"/>
        <end position="1293"/>
    </location>
</feature>
<comment type="subcellular location">
    <subcellularLocation>
        <location evidence="1">Membrane</location>
        <topology evidence="1">Single-pass membrane protein</topology>
    </subcellularLocation>
</comment>
<dbReference type="OrthoDB" id="536948at2759"/>
<organism evidence="12">
    <name type="scientific">Amphimedon queenslandica</name>
    <name type="common">Sponge</name>
    <dbReference type="NCBI Taxonomy" id="400682"/>
    <lineage>
        <taxon>Eukaryota</taxon>
        <taxon>Metazoa</taxon>
        <taxon>Porifera</taxon>
        <taxon>Demospongiae</taxon>
        <taxon>Heteroscleromorpha</taxon>
        <taxon>Haplosclerida</taxon>
        <taxon>Niphatidae</taxon>
        <taxon>Amphimedon</taxon>
    </lineage>
</organism>
<evidence type="ECO:0000256" key="4">
    <source>
        <dbReference type="ARBA" id="ARBA00022737"/>
    </source>
</evidence>
<feature type="domain" description="SRCR" evidence="11">
    <location>
        <begin position="819"/>
        <end position="928"/>
    </location>
</feature>
<evidence type="ECO:0000256" key="2">
    <source>
        <dbReference type="ARBA" id="ARBA00022692"/>
    </source>
</evidence>
<dbReference type="PROSITE" id="PS00420">
    <property type="entry name" value="SRCR_1"/>
    <property type="match status" value="7"/>
</dbReference>
<feature type="domain" description="SRCR" evidence="11">
    <location>
        <begin position="1071"/>
        <end position="1180"/>
    </location>
</feature>
<keyword evidence="7 9" id="KW-1015">Disulfide bond</keyword>
<feature type="domain" description="SRCR" evidence="11">
    <location>
        <begin position="36"/>
        <end position="142"/>
    </location>
</feature>
<feature type="domain" description="SRCR" evidence="11">
    <location>
        <begin position="1459"/>
        <end position="1559"/>
    </location>
</feature>
<comment type="caution">
    <text evidence="9">Lacks conserved residue(s) required for the propagation of feature annotation.</text>
</comment>
<evidence type="ECO:0000256" key="6">
    <source>
        <dbReference type="ARBA" id="ARBA00023136"/>
    </source>
</evidence>
<dbReference type="EnsemblMetazoa" id="Aqu2.1.18748_001">
    <property type="protein sequence ID" value="Aqu2.1.18748_001"/>
    <property type="gene ID" value="Aqu2.1.18748"/>
</dbReference>
<keyword evidence="6" id="KW-0472">Membrane</keyword>
<feature type="domain" description="SRCR" evidence="11">
    <location>
        <begin position="283"/>
        <end position="392"/>
    </location>
</feature>
<dbReference type="InterPro" id="IPR036772">
    <property type="entry name" value="SRCR-like_dom_sf"/>
</dbReference>
<feature type="disulfide bond" evidence="9">
    <location>
        <begin position="1219"/>
        <end position="1283"/>
    </location>
</feature>
<dbReference type="FunFam" id="3.10.250.10:FF:000016">
    <property type="entry name" value="Scavenger receptor cysteine-rich protein type 12"/>
    <property type="match status" value="2"/>
</dbReference>
<feature type="signal peptide" evidence="10">
    <location>
        <begin position="1"/>
        <end position="27"/>
    </location>
</feature>